<evidence type="ECO:0000256" key="1">
    <source>
        <dbReference type="SAM" id="MobiDB-lite"/>
    </source>
</evidence>
<reference evidence="2 3" key="1">
    <citation type="submission" date="2019-03" db="EMBL/GenBank/DDBJ databases">
        <title>Draft genome sequences of novel Actinobacteria.</title>
        <authorList>
            <person name="Sahin N."/>
            <person name="Ay H."/>
            <person name="Saygin H."/>
        </authorList>
    </citation>
    <scope>NUCLEOTIDE SEQUENCE [LARGE SCALE GENOMIC DNA]</scope>
    <source>
        <strain evidence="2 3">H3C3</strain>
    </source>
</reference>
<comment type="caution">
    <text evidence="2">The sequence shown here is derived from an EMBL/GenBank/DDBJ whole genome shotgun (WGS) entry which is preliminary data.</text>
</comment>
<organism evidence="2 3">
    <name type="scientific">Actinomadura rubrisoli</name>
    <dbReference type="NCBI Taxonomy" id="2530368"/>
    <lineage>
        <taxon>Bacteria</taxon>
        <taxon>Bacillati</taxon>
        <taxon>Actinomycetota</taxon>
        <taxon>Actinomycetes</taxon>
        <taxon>Streptosporangiales</taxon>
        <taxon>Thermomonosporaceae</taxon>
        <taxon>Actinomadura</taxon>
    </lineage>
</organism>
<dbReference type="Proteomes" id="UP000294513">
    <property type="component" value="Unassembled WGS sequence"/>
</dbReference>
<name>A0A4R4ZLH6_9ACTN</name>
<feature type="non-terminal residue" evidence="2">
    <location>
        <position position="1"/>
    </location>
</feature>
<feature type="region of interest" description="Disordered" evidence="1">
    <location>
        <begin position="9"/>
        <end position="49"/>
    </location>
</feature>
<protein>
    <submittedName>
        <fullName evidence="2">Uncharacterized protein</fullName>
    </submittedName>
</protein>
<evidence type="ECO:0000313" key="3">
    <source>
        <dbReference type="Proteomes" id="UP000294513"/>
    </source>
</evidence>
<evidence type="ECO:0000313" key="2">
    <source>
        <dbReference type="EMBL" id="TDD59671.1"/>
    </source>
</evidence>
<feature type="compositionally biased region" description="Basic residues" evidence="1">
    <location>
        <begin position="16"/>
        <end position="32"/>
    </location>
</feature>
<gene>
    <name evidence="2" type="ORF">E1298_46520</name>
</gene>
<keyword evidence="3" id="KW-1185">Reference proteome</keyword>
<proteinExistence type="predicted"/>
<sequence length="103" mass="11816">GWSWAWAWVPRSPGSPRRRRRPPPRRPPRGPCRRPTVTAPAPPPPRDDHRIPAWKRGNHAMNIRIKPAGGPYFGMITRSVITVRNYPLVRIPSGLVSCRRCDR</sequence>
<dbReference type="EMBL" id="SMKU01000652">
    <property type="protein sequence ID" value="TDD59671.1"/>
    <property type="molecule type" value="Genomic_DNA"/>
</dbReference>
<accession>A0A4R4ZLH6</accession>
<dbReference type="AlphaFoldDB" id="A0A4R4ZLH6"/>